<proteinExistence type="predicted"/>
<reference evidence="1" key="1">
    <citation type="submission" date="2021-01" db="EMBL/GenBank/DDBJ databases">
        <title>Rhizobium sp. strain KVB221 16S ribosomal RNA gene Genome sequencing and assembly.</title>
        <authorList>
            <person name="Kang M."/>
        </authorList>
    </citation>
    <scope>NUCLEOTIDE SEQUENCE</scope>
    <source>
        <strain evidence="1">KVB221</strain>
    </source>
</reference>
<dbReference type="EMBL" id="JAEQNC010000003">
    <property type="protein sequence ID" value="MBL0371539.1"/>
    <property type="molecule type" value="Genomic_DNA"/>
</dbReference>
<dbReference type="AlphaFoldDB" id="A0A936YNU3"/>
<protein>
    <submittedName>
        <fullName evidence="1">Uncharacterized protein</fullName>
    </submittedName>
</protein>
<evidence type="ECO:0000313" key="2">
    <source>
        <dbReference type="Proteomes" id="UP000633219"/>
    </source>
</evidence>
<dbReference type="Proteomes" id="UP000633219">
    <property type="component" value="Unassembled WGS sequence"/>
</dbReference>
<accession>A0A936YNU3</accession>
<gene>
    <name evidence="1" type="ORF">JJB09_05820</name>
</gene>
<sequence>MIEPIGILLLDVGNDEDVGILLGDEHDDVEFRFIMLVGSQTGETLRFQPSDNMTVEEFFEALDEPGNASEPEILKFLKVQRSAAVLVAFDGEPRTFDLDDL</sequence>
<keyword evidence="2" id="KW-1185">Reference proteome</keyword>
<comment type="caution">
    <text evidence="1">The sequence shown here is derived from an EMBL/GenBank/DDBJ whole genome shotgun (WGS) entry which is preliminary data.</text>
</comment>
<dbReference type="RefSeq" id="WP_201654533.1">
    <property type="nucleotide sequence ID" value="NZ_JAEQNC010000003.1"/>
</dbReference>
<evidence type="ECO:0000313" key="1">
    <source>
        <dbReference type="EMBL" id="MBL0371539.1"/>
    </source>
</evidence>
<organism evidence="1 2">
    <name type="scientific">Rhizobium setariae</name>
    <dbReference type="NCBI Taxonomy" id="2801340"/>
    <lineage>
        <taxon>Bacteria</taxon>
        <taxon>Pseudomonadati</taxon>
        <taxon>Pseudomonadota</taxon>
        <taxon>Alphaproteobacteria</taxon>
        <taxon>Hyphomicrobiales</taxon>
        <taxon>Rhizobiaceae</taxon>
        <taxon>Rhizobium/Agrobacterium group</taxon>
        <taxon>Rhizobium</taxon>
    </lineage>
</organism>
<name>A0A936YNU3_9HYPH</name>